<reference evidence="2 3" key="1">
    <citation type="submission" date="2019-06" db="EMBL/GenBank/DDBJ databases">
        <title>Genomic Encyclopedia of Type Strains, Phase IV (KMG-V): Genome sequencing to study the core and pangenomes of soil and plant-associated prokaryotes.</title>
        <authorList>
            <person name="Whitman W."/>
        </authorList>
    </citation>
    <scope>NUCLEOTIDE SEQUENCE [LARGE SCALE GENOMIC DNA]</scope>
    <source>
        <strain evidence="2 3">BR 11140</strain>
    </source>
</reference>
<comment type="caution">
    <text evidence="2">The sequence shown here is derived from an EMBL/GenBank/DDBJ whole genome shotgun (WGS) entry which is preliminary data.</text>
</comment>
<dbReference type="AlphaFoldDB" id="A0A560IAS6"/>
<dbReference type="EMBL" id="VITT01000013">
    <property type="protein sequence ID" value="TWB56132.1"/>
    <property type="molecule type" value="Genomic_DNA"/>
</dbReference>
<dbReference type="SUPFAM" id="SSF52200">
    <property type="entry name" value="Toll/Interleukin receptor TIR domain"/>
    <property type="match status" value="1"/>
</dbReference>
<sequence length="326" mass="36261">MTRVFCSYSHADEALRKRLDVHLVPYKRQGVTVWNDREMLAGDQLDETIRQELAVADVILLLLSPDFIASPYCYDVEMQRAIERNQKGECRVIPVILRPCAWLSTPLKSLLAVPKDGKPVTQWPDEDLVLHDVATEIGKALAAPKRAPAVAQAWSAGATPFQAPSVMPPAPQKVTSSVLPKLNVRRSFTDADKDRFLDQAFEEIAQFFQAALAQAEQENQHVTTSFKRVDANTFHANIYVDGQAKARCKIWNGGQRGFAGGISYSQDQSPTTNSLNESLSVDMMETTLGLRPMGMTAMGNSNRQGVLDVQAGAEYLWEVFVRPLRR</sequence>
<dbReference type="PROSITE" id="PS50104">
    <property type="entry name" value="TIR"/>
    <property type="match status" value="1"/>
</dbReference>
<evidence type="ECO:0000313" key="2">
    <source>
        <dbReference type="EMBL" id="TWB56132.1"/>
    </source>
</evidence>
<dbReference type="GO" id="GO:0007165">
    <property type="term" value="P:signal transduction"/>
    <property type="evidence" value="ECO:0007669"/>
    <property type="project" value="InterPro"/>
</dbReference>
<dbReference type="Pfam" id="PF13676">
    <property type="entry name" value="TIR_2"/>
    <property type="match status" value="1"/>
</dbReference>
<dbReference type="Gene3D" id="3.40.50.10140">
    <property type="entry name" value="Toll/interleukin-1 receptor homology (TIR) domain"/>
    <property type="match status" value="1"/>
</dbReference>
<name>A0A560IAS6_9PROT</name>
<proteinExistence type="predicted"/>
<protein>
    <submittedName>
        <fullName evidence="2">TIR domain-containing protein</fullName>
    </submittedName>
</protein>
<dbReference type="InterPro" id="IPR035897">
    <property type="entry name" value="Toll_tir_struct_dom_sf"/>
</dbReference>
<dbReference type="Proteomes" id="UP000318050">
    <property type="component" value="Unassembled WGS sequence"/>
</dbReference>
<organism evidence="2 3">
    <name type="scientific">Nitrospirillum amazonense</name>
    <dbReference type="NCBI Taxonomy" id="28077"/>
    <lineage>
        <taxon>Bacteria</taxon>
        <taxon>Pseudomonadati</taxon>
        <taxon>Pseudomonadota</taxon>
        <taxon>Alphaproteobacteria</taxon>
        <taxon>Rhodospirillales</taxon>
        <taxon>Azospirillaceae</taxon>
        <taxon>Nitrospirillum</taxon>
    </lineage>
</organism>
<evidence type="ECO:0000313" key="3">
    <source>
        <dbReference type="Proteomes" id="UP000318050"/>
    </source>
</evidence>
<accession>A0A560IAS6</accession>
<gene>
    <name evidence="2" type="ORF">FBZ92_113126</name>
</gene>
<evidence type="ECO:0000259" key="1">
    <source>
        <dbReference type="PROSITE" id="PS50104"/>
    </source>
</evidence>
<feature type="domain" description="TIR" evidence="1">
    <location>
        <begin position="1"/>
        <end position="141"/>
    </location>
</feature>
<dbReference type="InterPro" id="IPR000157">
    <property type="entry name" value="TIR_dom"/>
</dbReference>
<dbReference type="SMART" id="SM00255">
    <property type="entry name" value="TIR"/>
    <property type="match status" value="1"/>
</dbReference>